<feature type="region of interest" description="Disordered" evidence="1">
    <location>
        <begin position="243"/>
        <end position="322"/>
    </location>
</feature>
<feature type="transmembrane region" description="Helical" evidence="2">
    <location>
        <begin position="60"/>
        <end position="79"/>
    </location>
</feature>
<keyword evidence="4" id="KW-1185">Reference proteome</keyword>
<protein>
    <submittedName>
        <fullName evidence="3">Uncharacterized protein</fullName>
    </submittedName>
</protein>
<accession>A0AAD5K468</accession>
<keyword evidence="2" id="KW-1133">Transmembrane helix</keyword>
<feature type="compositionally biased region" description="Low complexity" evidence="1">
    <location>
        <begin position="283"/>
        <end position="305"/>
    </location>
</feature>
<keyword evidence="2" id="KW-0472">Membrane</keyword>
<name>A0AAD5K468_9FUNG</name>
<evidence type="ECO:0000256" key="2">
    <source>
        <dbReference type="SAM" id="Phobius"/>
    </source>
</evidence>
<feature type="transmembrane region" description="Helical" evidence="2">
    <location>
        <begin position="85"/>
        <end position="104"/>
    </location>
</feature>
<feature type="compositionally biased region" description="Polar residues" evidence="1">
    <location>
        <begin position="306"/>
        <end position="322"/>
    </location>
</feature>
<dbReference type="Proteomes" id="UP001209540">
    <property type="component" value="Unassembled WGS sequence"/>
</dbReference>
<dbReference type="AlphaFoldDB" id="A0AAD5K468"/>
<organism evidence="3 4">
    <name type="scientific">Phascolomyces articulosus</name>
    <dbReference type="NCBI Taxonomy" id="60185"/>
    <lineage>
        <taxon>Eukaryota</taxon>
        <taxon>Fungi</taxon>
        <taxon>Fungi incertae sedis</taxon>
        <taxon>Mucoromycota</taxon>
        <taxon>Mucoromycotina</taxon>
        <taxon>Mucoromycetes</taxon>
        <taxon>Mucorales</taxon>
        <taxon>Lichtheimiaceae</taxon>
        <taxon>Phascolomyces</taxon>
    </lineage>
</organism>
<evidence type="ECO:0000313" key="3">
    <source>
        <dbReference type="EMBL" id="KAI9268212.1"/>
    </source>
</evidence>
<evidence type="ECO:0000256" key="1">
    <source>
        <dbReference type="SAM" id="MobiDB-lite"/>
    </source>
</evidence>
<reference evidence="3" key="1">
    <citation type="journal article" date="2022" name="IScience">
        <title>Evolution of zygomycete secretomes and the origins of terrestrial fungal ecologies.</title>
        <authorList>
            <person name="Chang Y."/>
            <person name="Wang Y."/>
            <person name="Mondo S."/>
            <person name="Ahrendt S."/>
            <person name="Andreopoulos W."/>
            <person name="Barry K."/>
            <person name="Beard J."/>
            <person name="Benny G.L."/>
            <person name="Blankenship S."/>
            <person name="Bonito G."/>
            <person name="Cuomo C."/>
            <person name="Desiro A."/>
            <person name="Gervers K.A."/>
            <person name="Hundley H."/>
            <person name="Kuo A."/>
            <person name="LaButti K."/>
            <person name="Lang B.F."/>
            <person name="Lipzen A."/>
            <person name="O'Donnell K."/>
            <person name="Pangilinan J."/>
            <person name="Reynolds N."/>
            <person name="Sandor L."/>
            <person name="Smith M.E."/>
            <person name="Tsang A."/>
            <person name="Grigoriev I.V."/>
            <person name="Stajich J.E."/>
            <person name="Spatafora J.W."/>
        </authorList>
    </citation>
    <scope>NUCLEOTIDE SEQUENCE</scope>
    <source>
        <strain evidence="3">RSA 2281</strain>
    </source>
</reference>
<comment type="caution">
    <text evidence="3">The sequence shown here is derived from an EMBL/GenBank/DDBJ whole genome shotgun (WGS) entry which is preliminary data.</text>
</comment>
<proteinExistence type="predicted"/>
<gene>
    <name evidence="3" type="ORF">BDA99DRAFT_505223</name>
</gene>
<feature type="compositionally biased region" description="Low complexity" evidence="1">
    <location>
        <begin position="243"/>
        <end position="253"/>
    </location>
</feature>
<evidence type="ECO:0000313" key="4">
    <source>
        <dbReference type="Proteomes" id="UP001209540"/>
    </source>
</evidence>
<reference evidence="3" key="2">
    <citation type="submission" date="2023-02" db="EMBL/GenBank/DDBJ databases">
        <authorList>
            <consortium name="DOE Joint Genome Institute"/>
            <person name="Mondo S.J."/>
            <person name="Chang Y."/>
            <person name="Wang Y."/>
            <person name="Ahrendt S."/>
            <person name="Andreopoulos W."/>
            <person name="Barry K."/>
            <person name="Beard J."/>
            <person name="Benny G.L."/>
            <person name="Blankenship S."/>
            <person name="Bonito G."/>
            <person name="Cuomo C."/>
            <person name="Desiro A."/>
            <person name="Gervers K.A."/>
            <person name="Hundley H."/>
            <person name="Kuo A."/>
            <person name="LaButti K."/>
            <person name="Lang B.F."/>
            <person name="Lipzen A."/>
            <person name="O'Donnell K."/>
            <person name="Pangilinan J."/>
            <person name="Reynolds N."/>
            <person name="Sandor L."/>
            <person name="Smith M.W."/>
            <person name="Tsang A."/>
            <person name="Grigoriev I.V."/>
            <person name="Stajich J.E."/>
            <person name="Spatafora J.W."/>
        </authorList>
    </citation>
    <scope>NUCLEOTIDE SEQUENCE</scope>
    <source>
        <strain evidence="3">RSA 2281</strain>
    </source>
</reference>
<dbReference type="EMBL" id="JAIXMP010000009">
    <property type="protein sequence ID" value="KAI9268212.1"/>
    <property type="molecule type" value="Genomic_DNA"/>
</dbReference>
<sequence>MALAAFPLVINRYTPSVFVTDEYESYANLAEYLPKETFEQRMETIKTIVKEKYPNIYPETYMFSIAVILVVITAAFAILGRTLDISIWYPLLILIAPAILAYGTTRRRNQHLRKFLVFQDTLNTCLKDMTSQDITRHVKWDYRRLRQGDTAQTLHLKRPLSSWTISLVVEAIQVDPETDLTRVMGEALPSYTVASQDIVLDIGTPVTDTVVQLREMDLADVTRHDPTTRRTSSPTAATVAVAANNNNNSNPNSFLPPPPDYQETTEPPAYHPEDPLPSPTTPSSPITSLDPGTTNTTITRNNINNSGYPENNSTTVPATRNS</sequence>
<keyword evidence="2" id="KW-0812">Transmembrane</keyword>